<evidence type="ECO:0000259" key="6">
    <source>
        <dbReference type="PROSITE" id="PS50006"/>
    </source>
</evidence>
<dbReference type="PANTHER" id="PTHR24347">
    <property type="entry name" value="SERINE/THREONINE-PROTEIN KINASE"/>
    <property type="match status" value="1"/>
</dbReference>
<feature type="compositionally biased region" description="Polar residues" evidence="5">
    <location>
        <begin position="36"/>
        <end position="45"/>
    </location>
</feature>
<dbReference type="EMBL" id="JBHFEH010000076">
    <property type="protein sequence ID" value="KAL2048886.1"/>
    <property type="molecule type" value="Genomic_DNA"/>
</dbReference>
<evidence type="ECO:0000259" key="7">
    <source>
        <dbReference type="PROSITE" id="PS50011"/>
    </source>
</evidence>
<feature type="compositionally biased region" description="Basic and acidic residues" evidence="5">
    <location>
        <begin position="59"/>
        <end position="71"/>
    </location>
</feature>
<sequence>MHSKVIPKASEKSSLKRGRNSTGGGADTKKPRRSQRISSLMQTTPLKDKNKSYLPSPLTHKESTASEEYKEQTASPPEGRPSQIRHRTPPITTPPNFTQLSSPPNDTQAFSQSIVPPKSLSHEVEDEDAEGVWGYLVPIDDVFGDTLVLKTRSTCPAPYPNTDFGKGTKKRAKGQLGETNYNVEEEQYEKEKRILGFPSSGYLIGRHQECDRKLDLPTISNRHCLIFNENKNGKGVAVVEDLSSNGTFINEAIIGRNKRRELENTDEISILDQARFMFYYPRNRDSSAFRQQYRILQQLGKGHFATVYLCVERATGMQYAVKRFEKRQGDSGRSQTDGLQQEIGVLKSVSHPNMLCLKDTFDEEDGVYIVLELAPEGELFNTIVMKQKLTEEEARKVFIQLFQGIKYLHERNIVHRDIKPENILLADNELSVKLADFGLAKIIGEESFTTTLCGTPSYVAPEILENSRHRKYTRAVDIWSLGVVLYICLCGFPPFSDELWSEEHPFTLSQQIKMGRFDYPSPYWDSVGDPALDLIDRMLTVDVDQRITVDECLEHPWITHRHHNPADSTDGLTGAMGQLDFSKRKFARERTLLSDLNEVKVSKIIEWEDKKAPVKVFDKNPDGKRVHNTQMKPATNEYVPRHEEPPAAHQQAEVFMGLGGKGDQILFGNDRGSRYERDEVPK</sequence>
<dbReference type="InterPro" id="IPR017441">
    <property type="entry name" value="Protein_kinase_ATP_BS"/>
</dbReference>
<keyword evidence="9" id="KW-1185">Reference proteome</keyword>
<protein>
    <submittedName>
        <fullName evidence="8">Uncharacterized protein</fullName>
    </submittedName>
</protein>
<dbReference type="PROSITE" id="PS00107">
    <property type="entry name" value="PROTEIN_KINASE_ATP"/>
    <property type="match status" value="1"/>
</dbReference>
<dbReference type="Proteomes" id="UP001590951">
    <property type="component" value="Unassembled WGS sequence"/>
</dbReference>
<dbReference type="SMART" id="SM00220">
    <property type="entry name" value="S_TKc"/>
    <property type="match status" value="1"/>
</dbReference>
<dbReference type="InterPro" id="IPR008271">
    <property type="entry name" value="Ser/Thr_kinase_AS"/>
</dbReference>
<dbReference type="Pfam" id="PF00069">
    <property type="entry name" value="Pkinase"/>
    <property type="match status" value="1"/>
</dbReference>
<dbReference type="InterPro" id="IPR011009">
    <property type="entry name" value="Kinase-like_dom_sf"/>
</dbReference>
<comment type="caution">
    <text evidence="8">The sequence shown here is derived from an EMBL/GenBank/DDBJ whole genome shotgun (WGS) entry which is preliminary data.</text>
</comment>
<dbReference type="Gene3D" id="2.60.200.20">
    <property type="match status" value="1"/>
</dbReference>
<gene>
    <name evidence="8" type="ORF">ABVK25_010838</name>
</gene>
<evidence type="ECO:0000313" key="8">
    <source>
        <dbReference type="EMBL" id="KAL2048886.1"/>
    </source>
</evidence>
<name>A0ABR4AVX6_9LECA</name>
<reference evidence="8 9" key="1">
    <citation type="submission" date="2024-09" db="EMBL/GenBank/DDBJ databases">
        <title>Rethinking Asexuality: The Enigmatic Case of Functional Sexual Genes in Lepraria (Stereocaulaceae).</title>
        <authorList>
            <person name="Doellman M."/>
            <person name="Sun Y."/>
            <person name="Barcenas-Pena A."/>
            <person name="Lumbsch H.T."/>
            <person name="Grewe F."/>
        </authorList>
    </citation>
    <scope>NUCLEOTIDE SEQUENCE [LARGE SCALE GENOMIC DNA]</scope>
    <source>
        <strain evidence="8 9">Grewe 0041</strain>
    </source>
</reference>
<dbReference type="InterPro" id="IPR008984">
    <property type="entry name" value="SMAD_FHA_dom_sf"/>
</dbReference>
<dbReference type="SMART" id="SM00240">
    <property type="entry name" value="FHA"/>
    <property type="match status" value="1"/>
</dbReference>
<evidence type="ECO:0000256" key="3">
    <source>
        <dbReference type="ARBA" id="ARBA00022840"/>
    </source>
</evidence>
<organism evidence="8 9">
    <name type="scientific">Lepraria finkii</name>
    <dbReference type="NCBI Taxonomy" id="1340010"/>
    <lineage>
        <taxon>Eukaryota</taxon>
        <taxon>Fungi</taxon>
        <taxon>Dikarya</taxon>
        <taxon>Ascomycota</taxon>
        <taxon>Pezizomycotina</taxon>
        <taxon>Lecanoromycetes</taxon>
        <taxon>OSLEUM clade</taxon>
        <taxon>Lecanoromycetidae</taxon>
        <taxon>Lecanorales</taxon>
        <taxon>Lecanorineae</taxon>
        <taxon>Stereocaulaceae</taxon>
        <taxon>Lepraria</taxon>
    </lineage>
</organism>
<keyword evidence="3 4" id="KW-0067">ATP-binding</keyword>
<feature type="binding site" evidence="4">
    <location>
        <position position="322"/>
    </location>
    <ligand>
        <name>ATP</name>
        <dbReference type="ChEBI" id="CHEBI:30616"/>
    </ligand>
</feature>
<feature type="region of interest" description="Disordered" evidence="5">
    <location>
        <begin position="1"/>
        <end position="110"/>
    </location>
</feature>
<dbReference type="PROSITE" id="PS50011">
    <property type="entry name" value="PROTEIN_KINASE_DOM"/>
    <property type="match status" value="1"/>
</dbReference>
<dbReference type="InterPro" id="IPR000719">
    <property type="entry name" value="Prot_kinase_dom"/>
</dbReference>
<evidence type="ECO:0000256" key="5">
    <source>
        <dbReference type="SAM" id="MobiDB-lite"/>
    </source>
</evidence>
<proteinExistence type="inferred from homology"/>
<evidence type="ECO:0000256" key="4">
    <source>
        <dbReference type="PROSITE-ProRule" id="PRU10141"/>
    </source>
</evidence>
<dbReference type="Pfam" id="PF00498">
    <property type="entry name" value="FHA"/>
    <property type="match status" value="1"/>
</dbReference>
<dbReference type="SUPFAM" id="SSF56112">
    <property type="entry name" value="Protein kinase-like (PK-like)"/>
    <property type="match status" value="1"/>
</dbReference>
<dbReference type="SUPFAM" id="SSF49879">
    <property type="entry name" value="SMAD/FHA domain"/>
    <property type="match status" value="1"/>
</dbReference>
<accession>A0ABR4AVX6</accession>
<feature type="domain" description="Protein kinase" evidence="7">
    <location>
        <begin position="293"/>
        <end position="558"/>
    </location>
</feature>
<feature type="compositionally biased region" description="Polar residues" evidence="5">
    <location>
        <begin position="96"/>
        <end position="110"/>
    </location>
</feature>
<evidence type="ECO:0000256" key="2">
    <source>
        <dbReference type="ARBA" id="ARBA00022741"/>
    </source>
</evidence>
<evidence type="ECO:0000313" key="9">
    <source>
        <dbReference type="Proteomes" id="UP001590951"/>
    </source>
</evidence>
<dbReference type="CDD" id="cd05117">
    <property type="entry name" value="STKc_CAMK"/>
    <property type="match status" value="1"/>
</dbReference>
<evidence type="ECO:0000256" key="1">
    <source>
        <dbReference type="ARBA" id="ARBA00005575"/>
    </source>
</evidence>
<dbReference type="InterPro" id="IPR000253">
    <property type="entry name" value="FHA_dom"/>
</dbReference>
<dbReference type="PROSITE" id="PS50006">
    <property type="entry name" value="FHA_DOMAIN"/>
    <property type="match status" value="1"/>
</dbReference>
<dbReference type="Gene3D" id="1.10.510.10">
    <property type="entry name" value="Transferase(Phosphotransferase) domain 1"/>
    <property type="match status" value="1"/>
</dbReference>
<comment type="similarity">
    <text evidence="1">Belongs to the protein kinase superfamily. CAMK Ser/Thr protein kinase family. CHEK2 subfamily.</text>
</comment>
<feature type="domain" description="FHA" evidence="6">
    <location>
        <begin position="202"/>
        <end position="254"/>
    </location>
</feature>
<keyword evidence="2 4" id="KW-0547">Nucleotide-binding</keyword>
<dbReference type="PROSITE" id="PS00108">
    <property type="entry name" value="PROTEIN_KINASE_ST"/>
    <property type="match status" value="1"/>
</dbReference>